<dbReference type="EMBL" id="CM039437">
    <property type="protein sequence ID" value="KAI4305296.1"/>
    <property type="molecule type" value="Genomic_DNA"/>
</dbReference>
<name>A0ACB9L7A8_BAUVA</name>
<protein>
    <submittedName>
        <fullName evidence="1">Uncharacterized protein</fullName>
    </submittedName>
</protein>
<proteinExistence type="predicted"/>
<sequence>MDQQQQKEMKQSQTGRPSLEGLPLQTSPYVHYTDLEDYKSQGYGTQGHLEPKPGRGPGAIEGPAISGADVSSQSQLQPQKP</sequence>
<reference evidence="1 2" key="1">
    <citation type="journal article" date="2022" name="DNA Res.">
        <title>Chromosomal-level genome assembly of the orchid tree Bauhinia variegata (Leguminosae; Cercidoideae) supports the allotetraploid origin hypothesis of Bauhinia.</title>
        <authorList>
            <person name="Zhong Y."/>
            <person name="Chen Y."/>
            <person name="Zheng D."/>
            <person name="Pang J."/>
            <person name="Liu Y."/>
            <person name="Luo S."/>
            <person name="Meng S."/>
            <person name="Qian L."/>
            <person name="Wei D."/>
            <person name="Dai S."/>
            <person name="Zhou R."/>
        </authorList>
    </citation>
    <scope>NUCLEOTIDE SEQUENCE [LARGE SCALE GENOMIC DNA]</scope>
    <source>
        <strain evidence="1">BV-YZ2020</strain>
    </source>
</reference>
<organism evidence="1 2">
    <name type="scientific">Bauhinia variegata</name>
    <name type="common">Purple orchid tree</name>
    <name type="synonym">Phanera variegata</name>
    <dbReference type="NCBI Taxonomy" id="167791"/>
    <lineage>
        <taxon>Eukaryota</taxon>
        <taxon>Viridiplantae</taxon>
        <taxon>Streptophyta</taxon>
        <taxon>Embryophyta</taxon>
        <taxon>Tracheophyta</taxon>
        <taxon>Spermatophyta</taxon>
        <taxon>Magnoliopsida</taxon>
        <taxon>eudicotyledons</taxon>
        <taxon>Gunneridae</taxon>
        <taxon>Pentapetalae</taxon>
        <taxon>rosids</taxon>
        <taxon>fabids</taxon>
        <taxon>Fabales</taxon>
        <taxon>Fabaceae</taxon>
        <taxon>Cercidoideae</taxon>
        <taxon>Cercideae</taxon>
        <taxon>Bauhiniinae</taxon>
        <taxon>Bauhinia</taxon>
    </lineage>
</organism>
<dbReference type="Proteomes" id="UP000828941">
    <property type="component" value="Chromosome 12"/>
</dbReference>
<accession>A0ACB9L7A8</accession>
<evidence type="ECO:0000313" key="1">
    <source>
        <dbReference type="EMBL" id="KAI4305296.1"/>
    </source>
</evidence>
<gene>
    <name evidence="1" type="ORF">L6164_028669</name>
</gene>
<evidence type="ECO:0000313" key="2">
    <source>
        <dbReference type="Proteomes" id="UP000828941"/>
    </source>
</evidence>
<keyword evidence="2" id="KW-1185">Reference proteome</keyword>
<comment type="caution">
    <text evidence="1">The sequence shown here is derived from an EMBL/GenBank/DDBJ whole genome shotgun (WGS) entry which is preliminary data.</text>
</comment>